<reference evidence="2" key="1">
    <citation type="journal article" date="2022" name="Syst. Appl. Microbiol.">
        <title>Natronocalculus amylovorans gen. nov., sp. nov., and Natranaeroarchaeum aerophilus sp. nov., dominant culturable amylolytic natronoarchaea from hypersaline soda lakes in southwestern Siberia.</title>
        <authorList>
            <person name="Sorokin D.Y."/>
            <person name="Elcheninov A.G."/>
            <person name="Khizhniak T.V."/>
            <person name="Koenen M."/>
            <person name="Bale N.J."/>
            <person name="Damste J.S.S."/>
            <person name="Kublanov I.V."/>
        </authorList>
    </citation>
    <scope>NUCLEOTIDE SEQUENCE</scope>
    <source>
        <strain evidence="2">AArc-St2</strain>
    </source>
</reference>
<keyword evidence="1" id="KW-0472">Membrane</keyword>
<dbReference type="Proteomes" id="UP001203207">
    <property type="component" value="Unassembled WGS sequence"/>
</dbReference>
<gene>
    <name evidence="2" type="ORF">AArcSt2_07495</name>
</gene>
<keyword evidence="1" id="KW-0812">Transmembrane</keyword>
<feature type="transmembrane region" description="Helical" evidence="1">
    <location>
        <begin position="186"/>
        <end position="209"/>
    </location>
</feature>
<proteinExistence type="predicted"/>
<dbReference type="AlphaFoldDB" id="A0AAE3FY42"/>
<protein>
    <submittedName>
        <fullName evidence="2">ABC transporter permease</fullName>
    </submittedName>
</protein>
<dbReference type="EMBL" id="JAKRVX010000002">
    <property type="protein sequence ID" value="MCL9816784.1"/>
    <property type="molecule type" value="Genomic_DNA"/>
</dbReference>
<evidence type="ECO:0000313" key="3">
    <source>
        <dbReference type="Proteomes" id="UP001203207"/>
    </source>
</evidence>
<accession>A0AAE3FY42</accession>
<evidence type="ECO:0000313" key="2">
    <source>
        <dbReference type="EMBL" id="MCL9816784.1"/>
    </source>
</evidence>
<sequence length="285" mass="30631">MTDASLPPAIAQSHAFARRHIRVSLRDRAALFWSALWPTCWYLLTMYLLVLPQLPADTAPDTLAVIKTTQAVTFGIFGALTVCLVGFAGELTRDLEEKRYRGLRSYPIVPEADLFGRFIGSVLLGVGAFGSVLAVGVLDGAYISPQHSWLVTTSIVLTMLVMLCGLCTAIALLVVRLTNGRSQTNLVTLTIVMIAFFVTGFNGTQPWLIPGEAIQGLLNIIPNTLTTRVILDALVVAEWSHAGLTPPAMPTLSTTVTLVGGYISLSAAIAVVFARRWLYAGDAGE</sequence>
<keyword evidence="3" id="KW-1185">Reference proteome</keyword>
<organism evidence="2 3">
    <name type="scientific">Natronocalculus amylovorans</name>
    <dbReference type="NCBI Taxonomy" id="2917812"/>
    <lineage>
        <taxon>Archaea</taxon>
        <taxon>Methanobacteriati</taxon>
        <taxon>Methanobacteriota</taxon>
        <taxon>Stenosarchaea group</taxon>
        <taxon>Halobacteria</taxon>
        <taxon>Halobacteriales</taxon>
        <taxon>Haloferacaceae</taxon>
        <taxon>Natronocalculus</taxon>
    </lineage>
</organism>
<name>A0AAE3FY42_9EURY</name>
<comment type="caution">
    <text evidence="2">The sequence shown here is derived from an EMBL/GenBank/DDBJ whole genome shotgun (WGS) entry which is preliminary data.</text>
</comment>
<dbReference type="RefSeq" id="WP_250583637.1">
    <property type="nucleotide sequence ID" value="NZ_JAKRVX010000002.1"/>
</dbReference>
<feature type="transmembrane region" description="Helical" evidence="1">
    <location>
        <begin position="252"/>
        <end position="274"/>
    </location>
</feature>
<feature type="transmembrane region" description="Helical" evidence="1">
    <location>
        <begin position="114"/>
        <end position="137"/>
    </location>
</feature>
<reference evidence="2" key="2">
    <citation type="submission" date="2022-02" db="EMBL/GenBank/DDBJ databases">
        <authorList>
            <person name="Elcheninov A.G."/>
            <person name="Sorokin D.Y."/>
            <person name="Kublanov I.V."/>
        </authorList>
    </citation>
    <scope>NUCLEOTIDE SEQUENCE</scope>
    <source>
        <strain evidence="2">AArc-St2</strain>
    </source>
</reference>
<keyword evidence="1" id="KW-1133">Transmembrane helix</keyword>
<evidence type="ECO:0000256" key="1">
    <source>
        <dbReference type="SAM" id="Phobius"/>
    </source>
</evidence>
<feature type="transmembrane region" description="Helical" evidence="1">
    <location>
        <begin position="71"/>
        <end position="93"/>
    </location>
</feature>
<feature type="transmembrane region" description="Helical" evidence="1">
    <location>
        <begin position="149"/>
        <end position="174"/>
    </location>
</feature>
<feature type="transmembrane region" description="Helical" evidence="1">
    <location>
        <begin position="29"/>
        <end position="51"/>
    </location>
</feature>